<proteinExistence type="predicted"/>
<name>W4LKP6_ENTF1</name>
<protein>
    <submittedName>
        <fullName evidence="1">Uncharacterized protein</fullName>
    </submittedName>
</protein>
<dbReference type="HOGENOM" id="CLU_3096847_0_0_7"/>
<keyword evidence="2" id="KW-1185">Reference proteome</keyword>
<evidence type="ECO:0000313" key="2">
    <source>
        <dbReference type="Proteomes" id="UP000019141"/>
    </source>
</evidence>
<comment type="caution">
    <text evidence="1">The sequence shown here is derived from an EMBL/GenBank/DDBJ whole genome shotgun (WGS) entry which is preliminary data.</text>
</comment>
<dbReference type="AlphaFoldDB" id="W4LKP6"/>
<organism evidence="1 2">
    <name type="scientific">Entotheonella factor</name>
    <dbReference type="NCBI Taxonomy" id="1429438"/>
    <lineage>
        <taxon>Bacteria</taxon>
        <taxon>Pseudomonadati</taxon>
        <taxon>Nitrospinota/Tectimicrobiota group</taxon>
        <taxon>Candidatus Tectimicrobiota</taxon>
        <taxon>Candidatus Entotheonellia</taxon>
        <taxon>Candidatus Entotheonellales</taxon>
        <taxon>Candidatus Entotheonellaceae</taxon>
        <taxon>Candidatus Entotheonella</taxon>
    </lineage>
</organism>
<evidence type="ECO:0000313" key="1">
    <source>
        <dbReference type="EMBL" id="ETW98557.1"/>
    </source>
</evidence>
<dbReference type="EMBL" id="AZHW01000540">
    <property type="protein sequence ID" value="ETW98557.1"/>
    <property type="molecule type" value="Genomic_DNA"/>
</dbReference>
<reference evidence="1 2" key="1">
    <citation type="journal article" date="2014" name="Nature">
        <title>An environmental bacterial taxon with a large and distinct metabolic repertoire.</title>
        <authorList>
            <person name="Wilson M.C."/>
            <person name="Mori T."/>
            <person name="Ruckert C."/>
            <person name="Uria A.R."/>
            <person name="Helf M.J."/>
            <person name="Takada K."/>
            <person name="Gernert C."/>
            <person name="Steffens U.A."/>
            <person name="Heycke N."/>
            <person name="Schmitt S."/>
            <person name="Rinke C."/>
            <person name="Helfrich E.J."/>
            <person name="Brachmann A.O."/>
            <person name="Gurgui C."/>
            <person name="Wakimoto T."/>
            <person name="Kracht M."/>
            <person name="Crusemann M."/>
            <person name="Hentschel U."/>
            <person name="Abe I."/>
            <person name="Matsunaga S."/>
            <person name="Kalinowski J."/>
            <person name="Takeyama H."/>
            <person name="Piel J."/>
        </authorList>
    </citation>
    <scope>NUCLEOTIDE SEQUENCE [LARGE SCALE GENOMIC DNA]</scope>
    <source>
        <strain evidence="2">TSY1</strain>
    </source>
</reference>
<gene>
    <name evidence="1" type="ORF">ETSY1_18180</name>
</gene>
<dbReference type="Proteomes" id="UP000019141">
    <property type="component" value="Unassembled WGS sequence"/>
</dbReference>
<accession>W4LKP6</accession>
<sequence length="51" mass="5958">MPLPPELLEEPEETTVIGDVDAFMDYVASGQAERDWHERIALRLRELEELF</sequence>